<name>A0A5B7J1S8_PORTR</name>
<evidence type="ECO:0000256" key="1">
    <source>
        <dbReference type="SAM" id="MobiDB-lite"/>
    </source>
</evidence>
<comment type="caution">
    <text evidence="2">The sequence shown here is derived from an EMBL/GenBank/DDBJ whole genome shotgun (WGS) entry which is preliminary data.</text>
</comment>
<protein>
    <submittedName>
        <fullName evidence="2">Uncharacterized protein</fullName>
    </submittedName>
</protein>
<proteinExistence type="predicted"/>
<evidence type="ECO:0000313" key="2">
    <source>
        <dbReference type="EMBL" id="MPC88539.1"/>
    </source>
</evidence>
<gene>
    <name evidence="2" type="ORF">E2C01_083447</name>
</gene>
<feature type="compositionally biased region" description="Basic and acidic residues" evidence="1">
    <location>
        <begin position="11"/>
        <end position="26"/>
    </location>
</feature>
<accession>A0A5B7J1S8</accession>
<dbReference type="AlphaFoldDB" id="A0A5B7J1S8"/>
<keyword evidence="3" id="KW-1185">Reference proteome</keyword>
<organism evidence="2 3">
    <name type="scientific">Portunus trituberculatus</name>
    <name type="common">Swimming crab</name>
    <name type="synonym">Neptunus trituberculatus</name>
    <dbReference type="NCBI Taxonomy" id="210409"/>
    <lineage>
        <taxon>Eukaryota</taxon>
        <taxon>Metazoa</taxon>
        <taxon>Ecdysozoa</taxon>
        <taxon>Arthropoda</taxon>
        <taxon>Crustacea</taxon>
        <taxon>Multicrustacea</taxon>
        <taxon>Malacostraca</taxon>
        <taxon>Eumalacostraca</taxon>
        <taxon>Eucarida</taxon>
        <taxon>Decapoda</taxon>
        <taxon>Pleocyemata</taxon>
        <taxon>Brachyura</taxon>
        <taxon>Eubrachyura</taxon>
        <taxon>Portunoidea</taxon>
        <taxon>Portunidae</taxon>
        <taxon>Portuninae</taxon>
        <taxon>Portunus</taxon>
    </lineage>
</organism>
<feature type="compositionally biased region" description="Polar residues" evidence="1">
    <location>
        <begin position="64"/>
        <end position="85"/>
    </location>
</feature>
<sequence>MVGAHSHPTKHTGDHSHQQQQRDETITRPSASPHPSGRPHNRKCSPNRLHFPQDNKPVVLHSHSLPSSKRTIQQEGTTPRPMNSE</sequence>
<reference evidence="2 3" key="1">
    <citation type="submission" date="2019-05" db="EMBL/GenBank/DDBJ databases">
        <title>Another draft genome of Portunus trituberculatus and its Hox gene families provides insights of decapod evolution.</title>
        <authorList>
            <person name="Jeong J.-H."/>
            <person name="Song I."/>
            <person name="Kim S."/>
            <person name="Choi T."/>
            <person name="Kim D."/>
            <person name="Ryu S."/>
            <person name="Kim W."/>
        </authorList>
    </citation>
    <scope>NUCLEOTIDE SEQUENCE [LARGE SCALE GENOMIC DNA]</scope>
    <source>
        <tissue evidence="2">Muscle</tissue>
    </source>
</reference>
<feature type="region of interest" description="Disordered" evidence="1">
    <location>
        <begin position="1"/>
        <end position="85"/>
    </location>
</feature>
<evidence type="ECO:0000313" key="3">
    <source>
        <dbReference type="Proteomes" id="UP000324222"/>
    </source>
</evidence>
<dbReference type="Proteomes" id="UP000324222">
    <property type="component" value="Unassembled WGS sequence"/>
</dbReference>
<dbReference type="EMBL" id="VSRR010078111">
    <property type="protein sequence ID" value="MPC88539.1"/>
    <property type="molecule type" value="Genomic_DNA"/>
</dbReference>